<organism evidence="13 14">
    <name type="scientific">Streptomyces spinosisporus</name>
    <dbReference type="NCBI Taxonomy" id="2927582"/>
    <lineage>
        <taxon>Bacteria</taxon>
        <taxon>Bacillati</taxon>
        <taxon>Actinomycetota</taxon>
        <taxon>Actinomycetes</taxon>
        <taxon>Kitasatosporales</taxon>
        <taxon>Streptomycetaceae</taxon>
        <taxon>Streptomyces</taxon>
    </lineage>
</organism>
<dbReference type="CDD" id="cd06579">
    <property type="entry name" value="TM_PBP1_transp_AraH_like"/>
    <property type="match status" value="1"/>
</dbReference>
<comment type="caution">
    <text evidence="13">The sequence shown here is derived from an EMBL/GenBank/DDBJ whole genome shotgun (WGS) entry which is preliminary data.</text>
</comment>
<sequence length="415" mass="43216">MSTDVTDKVPASAPPGRSGGPGAGGGLLQLVLGGLRRNMRQYGMLIALGLIVVLFQVWTGGDLLLPRNVSNLVLQNSYILILAIGMMLVIIAGHIDLSVGSLTAFVGAFAAVLTVQHGVAWPVALVLCLLVGAVAGSLQGFMIAYLGIPSFIVTLAGMLLFRGLTEIFLKGQTLGPFPDGLQKLGNGFLPEVGPNTNYHNLTLLLGLVLLAFVIYQEVRDRRREQEFSLDVLPRNAFLLKLVAIGAAILAVTLLLASYQGAPIILIILGVLVVGYGYVMRNAVFGRHIYAIGGNLPAAKLSGVKDKKVTFLVFLNMGVLAALAGLVVAARLNAASPKAGLNFELEAIASSFIGGASMSGGVGTVLGAIIGGLVLGVLNNGMNLLSVGTDWQQVIKGLALLAAVGFDVWNKRKSGS</sequence>
<evidence type="ECO:0000256" key="3">
    <source>
        <dbReference type="ARBA" id="ARBA00022475"/>
    </source>
</evidence>
<evidence type="ECO:0000313" key="14">
    <source>
        <dbReference type="Proteomes" id="UP001165270"/>
    </source>
</evidence>
<evidence type="ECO:0000256" key="8">
    <source>
        <dbReference type="ARBA" id="ARBA00023136"/>
    </source>
</evidence>
<feature type="region of interest" description="Disordered" evidence="11">
    <location>
        <begin position="1"/>
        <end position="21"/>
    </location>
</feature>
<keyword evidence="2" id="KW-0813">Transport</keyword>
<gene>
    <name evidence="13" type="ORF">MQN93_09350</name>
</gene>
<proteinExistence type="predicted"/>
<protein>
    <recommendedName>
        <fullName evidence="10">Xylose transport system permease protein XylH</fullName>
    </recommendedName>
</protein>
<comment type="function">
    <text evidence="9">Part of the binding-protein-dependent transport system for D-xylose. Probably responsible for the translocation of the substrate across the membrane.</text>
</comment>
<evidence type="ECO:0000256" key="9">
    <source>
        <dbReference type="ARBA" id="ARBA00035611"/>
    </source>
</evidence>
<evidence type="ECO:0000256" key="6">
    <source>
        <dbReference type="ARBA" id="ARBA00022692"/>
    </source>
</evidence>
<feature type="transmembrane region" description="Helical" evidence="12">
    <location>
        <begin position="143"/>
        <end position="161"/>
    </location>
</feature>
<dbReference type="EMBL" id="JALDAX010000003">
    <property type="protein sequence ID" value="MCI3239926.1"/>
    <property type="molecule type" value="Genomic_DNA"/>
</dbReference>
<dbReference type="PANTHER" id="PTHR32196:SF32">
    <property type="entry name" value="XYLOSE TRANSPORT SYSTEM PERMEASE PROTEIN XYLH"/>
    <property type="match status" value="1"/>
</dbReference>
<feature type="transmembrane region" description="Helical" evidence="12">
    <location>
        <begin position="236"/>
        <end position="255"/>
    </location>
</feature>
<dbReference type="InterPro" id="IPR001851">
    <property type="entry name" value="ABC_transp_permease"/>
</dbReference>
<keyword evidence="8 12" id="KW-0472">Membrane</keyword>
<keyword evidence="3" id="KW-1003">Cell membrane</keyword>
<evidence type="ECO:0000256" key="4">
    <source>
        <dbReference type="ARBA" id="ARBA00022519"/>
    </source>
</evidence>
<dbReference type="Proteomes" id="UP001165270">
    <property type="component" value="Unassembled WGS sequence"/>
</dbReference>
<reference evidence="13" key="1">
    <citation type="submission" date="2022-03" db="EMBL/GenBank/DDBJ databases">
        <title>Streptomyces 7R015 and 7R016 isolated from Barleria lupulina in Thailand.</title>
        <authorList>
            <person name="Kanchanasin P."/>
            <person name="Phongsopitanun W."/>
            <person name="Tanasupawat S."/>
        </authorList>
    </citation>
    <scope>NUCLEOTIDE SEQUENCE</scope>
    <source>
        <strain evidence="13">7R016</strain>
    </source>
</reference>
<comment type="subcellular location">
    <subcellularLocation>
        <location evidence="1">Cell membrane</location>
        <topology evidence="1">Multi-pass membrane protein</topology>
    </subcellularLocation>
</comment>
<evidence type="ECO:0000256" key="10">
    <source>
        <dbReference type="ARBA" id="ARBA00035686"/>
    </source>
</evidence>
<feature type="transmembrane region" description="Helical" evidence="12">
    <location>
        <begin position="308"/>
        <end position="331"/>
    </location>
</feature>
<evidence type="ECO:0000256" key="12">
    <source>
        <dbReference type="SAM" id="Phobius"/>
    </source>
</evidence>
<accession>A0ABS9XD18</accession>
<evidence type="ECO:0000256" key="2">
    <source>
        <dbReference type="ARBA" id="ARBA00022448"/>
    </source>
</evidence>
<feature type="transmembrane region" description="Helical" evidence="12">
    <location>
        <begin position="42"/>
        <end position="60"/>
    </location>
</feature>
<keyword evidence="7 12" id="KW-1133">Transmembrane helix</keyword>
<evidence type="ECO:0000256" key="5">
    <source>
        <dbReference type="ARBA" id="ARBA00022597"/>
    </source>
</evidence>
<keyword evidence="4" id="KW-0997">Cell inner membrane</keyword>
<feature type="transmembrane region" description="Helical" evidence="12">
    <location>
        <begin position="119"/>
        <end position="136"/>
    </location>
</feature>
<feature type="transmembrane region" description="Helical" evidence="12">
    <location>
        <begin position="198"/>
        <end position="215"/>
    </location>
</feature>
<keyword evidence="6 12" id="KW-0812">Transmembrane</keyword>
<keyword evidence="5" id="KW-0762">Sugar transport</keyword>
<dbReference type="Pfam" id="PF02653">
    <property type="entry name" value="BPD_transp_2"/>
    <property type="match status" value="1"/>
</dbReference>
<feature type="transmembrane region" description="Helical" evidence="12">
    <location>
        <begin position="261"/>
        <end position="278"/>
    </location>
</feature>
<evidence type="ECO:0000256" key="1">
    <source>
        <dbReference type="ARBA" id="ARBA00004651"/>
    </source>
</evidence>
<evidence type="ECO:0000256" key="7">
    <source>
        <dbReference type="ARBA" id="ARBA00022989"/>
    </source>
</evidence>
<feature type="transmembrane region" description="Helical" evidence="12">
    <location>
        <begin position="72"/>
        <end position="90"/>
    </location>
</feature>
<evidence type="ECO:0000256" key="11">
    <source>
        <dbReference type="SAM" id="MobiDB-lite"/>
    </source>
</evidence>
<feature type="transmembrane region" description="Helical" evidence="12">
    <location>
        <begin position="351"/>
        <end position="377"/>
    </location>
</feature>
<name>A0ABS9XD18_9ACTN</name>
<evidence type="ECO:0000313" key="13">
    <source>
        <dbReference type="EMBL" id="MCI3239926.1"/>
    </source>
</evidence>
<dbReference type="RefSeq" id="WP_016435464.1">
    <property type="nucleotide sequence ID" value="NZ_JALDAX010000003.1"/>
</dbReference>
<dbReference type="PANTHER" id="PTHR32196">
    <property type="entry name" value="ABC TRANSPORTER PERMEASE PROTEIN YPHD-RELATED-RELATED"/>
    <property type="match status" value="1"/>
</dbReference>
<dbReference type="NCBIfam" id="NF040906">
    <property type="entry name" value="GguB"/>
    <property type="match status" value="1"/>
</dbReference>
<keyword evidence="14" id="KW-1185">Reference proteome</keyword>